<dbReference type="RefSeq" id="WP_216939219.1">
    <property type="nucleotide sequence ID" value="NZ_CP077062.1"/>
</dbReference>
<reference evidence="3" key="1">
    <citation type="submission" date="2021-06" db="EMBL/GenBank/DDBJ databases">
        <title>Complete genome sequence of Nocardioides sp. G188.</title>
        <authorList>
            <person name="Im W.-T."/>
        </authorList>
    </citation>
    <scope>NUCLEOTIDE SEQUENCE</scope>
    <source>
        <strain evidence="3">G188</strain>
    </source>
</reference>
<accession>A0A975SXE6</accession>
<feature type="domain" description="PLD phosphodiesterase" evidence="2">
    <location>
        <begin position="195"/>
        <end position="227"/>
    </location>
</feature>
<dbReference type="GO" id="GO:0006793">
    <property type="term" value="P:phosphorus metabolic process"/>
    <property type="evidence" value="ECO:0007669"/>
    <property type="project" value="UniProtKB-ARBA"/>
</dbReference>
<keyword evidence="1" id="KW-0732">Signal</keyword>
<proteinExistence type="predicted"/>
<evidence type="ECO:0000259" key="2">
    <source>
        <dbReference type="PROSITE" id="PS50035"/>
    </source>
</evidence>
<keyword evidence="4" id="KW-1185">Reference proteome</keyword>
<dbReference type="GO" id="GO:0003824">
    <property type="term" value="F:catalytic activity"/>
    <property type="evidence" value="ECO:0007669"/>
    <property type="project" value="InterPro"/>
</dbReference>
<protein>
    <recommendedName>
        <fullName evidence="2">PLD phosphodiesterase domain-containing protein</fullName>
    </recommendedName>
</protein>
<dbReference type="AlphaFoldDB" id="A0A975SXE6"/>
<dbReference type="InterPro" id="IPR025202">
    <property type="entry name" value="PLD-like_dom"/>
</dbReference>
<organism evidence="3 4">
    <name type="scientific">Nocardioides panacis</name>
    <dbReference type="NCBI Taxonomy" id="2849501"/>
    <lineage>
        <taxon>Bacteria</taxon>
        <taxon>Bacillati</taxon>
        <taxon>Actinomycetota</taxon>
        <taxon>Actinomycetes</taxon>
        <taxon>Propionibacteriales</taxon>
        <taxon>Nocardioidaceae</taxon>
        <taxon>Nocardioides</taxon>
    </lineage>
</organism>
<feature type="chain" id="PRO_5036695377" description="PLD phosphodiesterase domain-containing protein" evidence="1">
    <location>
        <begin position="24"/>
        <end position="362"/>
    </location>
</feature>
<dbReference type="KEGG" id="nps:KRR39_20300"/>
<dbReference type="EMBL" id="CP077062">
    <property type="protein sequence ID" value="QWZ07709.1"/>
    <property type="molecule type" value="Genomic_DNA"/>
</dbReference>
<gene>
    <name evidence="3" type="ORF">KRR39_20300</name>
</gene>
<evidence type="ECO:0000256" key="1">
    <source>
        <dbReference type="SAM" id="SignalP"/>
    </source>
</evidence>
<name>A0A975SXE6_9ACTN</name>
<sequence>MSRFVVSMAVAAAAVLTVPAVSADATPAAASVRSGVVAAKRAVTPVPGQPATYKKFSPVHYSPPAGPRFNNPYGSQSARRNLLTHVIRAVKSAPGYRIPKGIDPATGKQAACPTNPAEYPSEIKIALYSIADQSFVDAMIDATRRCVSVKLLMNSHLNVDNSPSWRRLVNGVGAKTKAFTNQRSYVYRCSNGCLGTTVLHTKFYLFSQAGSATDTVMVGSNNMTSNAVRVQWNDLFTVNGNTALYDEYTAMWNKMAPDHSSNGPRIFEAGPYTSTFYPYRQANKSNDKTLNALNTIRCTGATGGAGYHGHTVVYIAMHAWHGSRGLYLAQRVRQLYNNGCYVRILYSFHGPRHLHGAHPWHQ</sequence>
<dbReference type="PROSITE" id="PS50035">
    <property type="entry name" value="PLD"/>
    <property type="match status" value="1"/>
</dbReference>
<dbReference type="InterPro" id="IPR001736">
    <property type="entry name" value="PLipase_D/transphosphatidylase"/>
</dbReference>
<evidence type="ECO:0000313" key="3">
    <source>
        <dbReference type="EMBL" id="QWZ07709.1"/>
    </source>
</evidence>
<evidence type="ECO:0000313" key="4">
    <source>
        <dbReference type="Proteomes" id="UP000683575"/>
    </source>
</evidence>
<feature type="signal peptide" evidence="1">
    <location>
        <begin position="1"/>
        <end position="23"/>
    </location>
</feature>
<dbReference type="Proteomes" id="UP000683575">
    <property type="component" value="Chromosome"/>
</dbReference>
<dbReference type="Pfam" id="PF13091">
    <property type="entry name" value="PLDc_2"/>
    <property type="match status" value="1"/>
</dbReference>